<evidence type="ECO:0000256" key="3">
    <source>
        <dbReference type="ARBA" id="ARBA00009714"/>
    </source>
</evidence>
<evidence type="ECO:0000256" key="2">
    <source>
        <dbReference type="ARBA" id="ARBA00004623"/>
    </source>
</evidence>
<dbReference type="PANTHER" id="PTHR13190">
    <property type="entry name" value="AUTOPHAGY-RELATED 2, ISOFORM A"/>
    <property type="match status" value="1"/>
</dbReference>
<comment type="catalytic activity">
    <reaction evidence="11">
        <text>a 1,2-diacyl-sn-glycero-3-phosphoethanolamine(in) = a 1,2-diacyl-sn-glycero-3-phosphoethanolamine(out)</text>
        <dbReference type="Rhea" id="RHEA:38895"/>
        <dbReference type="ChEBI" id="CHEBI:64612"/>
    </reaction>
</comment>
<evidence type="ECO:0000256" key="4">
    <source>
        <dbReference type="ARBA" id="ARBA00018070"/>
    </source>
</evidence>
<keyword evidence="6" id="KW-0256">Endoplasmic reticulum</keyword>
<proteinExistence type="inferred from homology"/>
<accession>K8EX54</accession>
<evidence type="ECO:0000256" key="12">
    <source>
        <dbReference type="SAM" id="MobiDB-lite"/>
    </source>
</evidence>
<comment type="subcellular location">
    <subcellularLocation>
        <location evidence="1">Endoplasmic reticulum membrane</location>
        <topology evidence="1">Peripheral membrane protein</topology>
    </subcellularLocation>
    <subcellularLocation>
        <location evidence="2">Preautophagosomal structure membrane</location>
        <topology evidence="2">Peripheral membrane protein</topology>
    </subcellularLocation>
</comment>
<dbReference type="GO" id="GO:0006869">
    <property type="term" value="P:lipid transport"/>
    <property type="evidence" value="ECO:0007669"/>
    <property type="project" value="UniProtKB-KW"/>
</dbReference>
<dbReference type="PANTHER" id="PTHR13190:SF1">
    <property type="entry name" value="AUTOPHAGY-RELATED 2, ISOFORM A"/>
    <property type="match status" value="1"/>
</dbReference>
<comment type="similarity">
    <text evidence="3">Belongs to the ATG2 family.</text>
</comment>
<keyword evidence="8" id="KW-0445">Lipid transport</keyword>
<gene>
    <name evidence="13" type="ORF">Bathy06g05200</name>
</gene>
<keyword evidence="9" id="KW-0472">Membrane</keyword>
<evidence type="ECO:0000256" key="1">
    <source>
        <dbReference type="ARBA" id="ARBA00004406"/>
    </source>
</evidence>
<dbReference type="GO" id="GO:0032266">
    <property type="term" value="F:phosphatidylinositol-3-phosphate binding"/>
    <property type="evidence" value="ECO:0007669"/>
    <property type="project" value="TreeGrafter"/>
</dbReference>
<dbReference type="GO" id="GO:0000422">
    <property type="term" value="P:autophagy of mitochondrion"/>
    <property type="evidence" value="ECO:0007669"/>
    <property type="project" value="TreeGrafter"/>
</dbReference>
<dbReference type="OrthoDB" id="514013at2759"/>
<dbReference type="GO" id="GO:0061908">
    <property type="term" value="C:phagophore"/>
    <property type="evidence" value="ECO:0007669"/>
    <property type="project" value="TreeGrafter"/>
</dbReference>
<dbReference type="GO" id="GO:0000045">
    <property type="term" value="P:autophagosome assembly"/>
    <property type="evidence" value="ECO:0007669"/>
    <property type="project" value="TreeGrafter"/>
</dbReference>
<dbReference type="KEGG" id="bpg:Bathy06g05200"/>
<sequence>MVVLRASEWALKRFVKFILKRTLSKIIGNNDGSARESLASIDIALSEGILELKDVELNTIFVRDALFSSFINSEDGSENDSISIASAKCGKIKIKIPWNSLYSDRCELLIEDVAVLVVRRSARGGESAEGGEMKKKHPERIRKDKTLLHIYDNNDLYSHSENVKEIERAQKLNKDEDDDVVKGVGEGDASEEDEKTTEPGAVMKAIKRLVRGALLSVRNISFDFDTFCNNNVDEKSIVSLLIESGAYVHDGQAVMNMRSVELRVGEHVVLSPFHAQLSKREDESEHSTYALSIENSIHASLTERTVHAFSQLCEKSNEKGDATGDSEAIENLVKEEERESGEKEKCFVEDSRMNALNKSFLDCILEVKKRNRTGKVGDKNGNEHSFVVDDDDGDDEFYDCESSEHSNDLDIEKFTRSVISSFYEESVSRVQSQADSIIVPSSTYCIAFGSDSKMSMEWDDGSNLYLTFDRSSRFVYCESSLMKLFAPRIAMTLQVDQSSPILSLEIVSDEVLPVVSIINKKISPEEERITTLTLSSVGAELFLDGDTFIRIPELAHQVFTLTNRNTRNQYSARDAAFASTTDETMDIANSAEQILELARASSIQYSMTSTHLDVFFTRTRMGQIDTSLNSFRNLPDVHPFKLKQNEIGDVVDSFSIDFHIDSLDVNIDGKSEASLILPEESDVFASASEKLPSLSSRKGTRFHACFTEVAFVAALAVCGDQDANFLSFTSSRISSYGGDDANRRILAVDTCAVQLSKLPVLEDCAYSQISSRIFVNTCDICLGRSSNSKDKCSRDGRALFEALVYSFGMDYGDTSEEVNREEQKNTSSVVVAEFRSRQTKTLLKFTKTF</sequence>
<evidence type="ECO:0000256" key="5">
    <source>
        <dbReference type="ARBA" id="ARBA00022448"/>
    </source>
</evidence>
<dbReference type="GO" id="GO:0061709">
    <property type="term" value="P:reticulophagy"/>
    <property type="evidence" value="ECO:0007669"/>
    <property type="project" value="TreeGrafter"/>
</dbReference>
<dbReference type="GO" id="GO:0034727">
    <property type="term" value="P:piecemeal microautophagy of the nucleus"/>
    <property type="evidence" value="ECO:0007669"/>
    <property type="project" value="TreeGrafter"/>
</dbReference>
<evidence type="ECO:0000256" key="9">
    <source>
        <dbReference type="ARBA" id="ARBA00023136"/>
    </source>
</evidence>
<keyword evidence="7" id="KW-0072">Autophagy</keyword>
<dbReference type="STRING" id="41875.K8EX54"/>
<dbReference type="GeneID" id="19015501"/>
<protein>
    <recommendedName>
        <fullName evidence="4">Autophagy-related protein 2</fullName>
    </recommendedName>
</protein>
<feature type="region of interest" description="Disordered" evidence="12">
    <location>
        <begin position="175"/>
        <end position="198"/>
    </location>
</feature>
<keyword evidence="14" id="KW-1185">Reference proteome</keyword>
<dbReference type="EMBL" id="FO082273">
    <property type="protein sequence ID" value="CCO17045.1"/>
    <property type="molecule type" value="Genomic_DNA"/>
</dbReference>
<evidence type="ECO:0000256" key="11">
    <source>
        <dbReference type="ARBA" id="ARBA00024615"/>
    </source>
</evidence>
<reference evidence="13 14" key="1">
    <citation type="submission" date="2011-10" db="EMBL/GenBank/DDBJ databases">
        <authorList>
            <person name="Genoscope - CEA"/>
        </authorList>
    </citation>
    <scope>NUCLEOTIDE SEQUENCE [LARGE SCALE GENOMIC DNA]</scope>
    <source>
        <strain evidence="13 14">RCC 1105</strain>
    </source>
</reference>
<evidence type="ECO:0000313" key="14">
    <source>
        <dbReference type="Proteomes" id="UP000198341"/>
    </source>
</evidence>
<dbReference type="InterPro" id="IPR026849">
    <property type="entry name" value="ATG2"/>
</dbReference>
<dbReference type="AlphaFoldDB" id="K8EX54"/>
<organism evidence="13 14">
    <name type="scientific">Bathycoccus prasinos</name>
    <dbReference type="NCBI Taxonomy" id="41875"/>
    <lineage>
        <taxon>Eukaryota</taxon>
        <taxon>Viridiplantae</taxon>
        <taxon>Chlorophyta</taxon>
        <taxon>Mamiellophyceae</taxon>
        <taxon>Mamiellales</taxon>
        <taxon>Bathycoccaceae</taxon>
        <taxon>Bathycoccus</taxon>
    </lineage>
</organism>
<evidence type="ECO:0000313" key="13">
    <source>
        <dbReference type="EMBL" id="CCO17045.1"/>
    </source>
</evidence>
<keyword evidence="5" id="KW-0813">Transport</keyword>
<evidence type="ECO:0000256" key="8">
    <source>
        <dbReference type="ARBA" id="ARBA00023055"/>
    </source>
</evidence>
<evidence type="ECO:0000256" key="10">
    <source>
        <dbReference type="ARBA" id="ARBA00024479"/>
    </source>
</evidence>
<evidence type="ECO:0000256" key="6">
    <source>
        <dbReference type="ARBA" id="ARBA00022824"/>
    </source>
</evidence>
<dbReference type="GO" id="GO:0034045">
    <property type="term" value="C:phagophore assembly site membrane"/>
    <property type="evidence" value="ECO:0007669"/>
    <property type="project" value="UniProtKB-SubCell"/>
</dbReference>
<dbReference type="GO" id="GO:0005789">
    <property type="term" value="C:endoplasmic reticulum membrane"/>
    <property type="evidence" value="ECO:0007669"/>
    <property type="project" value="UniProtKB-SubCell"/>
</dbReference>
<dbReference type="RefSeq" id="XP_007512445.1">
    <property type="nucleotide sequence ID" value="XM_007512383.1"/>
</dbReference>
<dbReference type="GO" id="GO:0061723">
    <property type="term" value="P:glycophagy"/>
    <property type="evidence" value="ECO:0007669"/>
    <property type="project" value="TreeGrafter"/>
</dbReference>
<name>K8EX54_9CHLO</name>
<dbReference type="Proteomes" id="UP000198341">
    <property type="component" value="Chromosome 6"/>
</dbReference>
<dbReference type="GO" id="GO:0043495">
    <property type="term" value="F:protein-membrane adaptor activity"/>
    <property type="evidence" value="ECO:0007669"/>
    <property type="project" value="TreeGrafter"/>
</dbReference>
<evidence type="ECO:0000256" key="7">
    <source>
        <dbReference type="ARBA" id="ARBA00023006"/>
    </source>
</evidence>
<comment type="catalytic activity">
    <reaction evidence="10">
        <text>a 1,2-diacyl-sn-glycero-3-phospho-L-serine(in) = a 1,2-diacyl-sn-glycero-3-phospho-L-serine(out)</text>
        <dbReference type="Rhea" id="RHEA:38663"/>
        <dbReference type="ChEBI" id="CHEBI:57262"/>
    </reaction>
</comment>